<reference evidence="2 3" key="1">
    <citation type="submission" date="2024-09" db="EMBL/GenBank/DDBJ databases">
        <title>Draft genome sequence of Candidatus Magnetaquicoccaceae bacterium FCR-1.</title>
        <authorList>
            <person name="Shimoshige H."/>
            <person name="Shimamura S."/>
            <person name="Taoka A."/>
            <person name="Kobayashi H."/>
            <person name="Maekawa T."/>
        </authorList>
    </citation>
    <scope>NUCLEOTIDE SEQUENCE [LARGE SCALE GENOMIC DNA]</scope>
    <source>
        <strain evidence="2 3">FCR-1</strain>
    </source>
</reference>
<dbReference type="Gene3D" id="1.25.40.10">
    <property type="entry name" value="Tetratricopeptide repeat domain"/>
    <property type="match status" value="1"/>
</dbReference>
<dbReference type="EMBL" id="BAAFGK010000004">
    <property type="protein sequence ID" value="GAB0057366.1"/>
    <property type="molecule type" value="Genomic_DNA"/>
</dbReference>
<evidence type="ECO:0008006" key="4">
    <source>
        <dbReference type="Google" id="ProtNLM"/>
    </source>
</evidence>
<dbReference type="InterPro" id="IPR011990">
    <property type="entry name" value="TPR-like_helical_dom_sf"/>
</dbReference>
<organism evidence="2 3">
    <name type="scientific">Candidatus Magnetaquiglobus chichijimensis</name>
    <dbReference type="NCBI Taxonomy" id="3141448"/>
    <lineage>
        <taxon>Bacteria</taxon>
        <taxon>Pseudomonadati</taxon>
        <taxon>Pseudomonadota</taxon>
        <taxon>Magnetococcia</taxon>
        <taxon>Magnetococcales</taxon>
        <taxon>Candidatus Magnetaquicoccaceae</taxon>
        <taxon>Candidatus Magnetaquiglobus</taxon>
    </lineage>
</organism>
<comment type="caution">
    <text evidence="2">The sequence shown here is derived from an EMBL/GenBank/DDBJ whole genome shotgun (WGS) entry which is preliminary data.</text>
</comment>
<dbReference type="RefSeq" id="WP_420905058.1">
    <property type="nucleotide sequence ID" value="NZ_BAAFGK010000004.1"/>
</dbReference>
<dbReference type="SUPFAM" id="SSF48452">
    <property type="entry name" value="TPR-like"/>
    <property type="match status" value="1"/>
</dbReference>
<dbReference type="Gene3D" id="3.40.50.1460">
    <property type="match status" value="1"/>
</dbReference>
<protein>
    <recommendedName>
        <fullName evidence="4">Peptidase C14 caspase catalytic subunit p20</fullName>
    </recommendedName>
</protein>
<accession>A0ABQ0C912</accession>
<dbReference type="Proteomes" id="UP001628193">
    <property type="component" value="Unassembled WGS sequence"/>
</dbReference>
<name>A0ABQ0C912_9PROT</name>
<keyword evidence="3" id="KW-1185">Reference proteome</keyword>
<gene>
    <name evidence="2" type="ORF">SIID45300_01693</name>
</gene>
<evidence type="ECO:0000256" key="1">
    <source>
        <dbReference type="SAM" id="SignalP"/>
    </source>
</evidence>
<keyword evidence="1" id="KW-0732">Signal</keyword>
<dbReference type="SUPFAM" id="SSF52129">
    <property type="entry name" value="Caspase-like"/>
    <property type="match status" value="1"/>
</dbReference>
<proteinExistence type="predicted"/>
<dbReference type="InterPro" id="IPR029030">
    <property type="entry name" value="Caspase-like_dom_sf"/>
</dbReference>
<evidence type="ECO:0000313" key="2">
    <source>
        <dbReference type="EMBL" id="GAB0057366.1"/>
    </source>
</evidence>
<feature type="signal peptide" evidence="1">
    <location>
        <begin position="1"/>
        <end position="21"/>
    </location>
</feature>
<sequence>MLPIVPLLTLLIGLTTLPAEAVQSNPCAVAREIQTKAIALLDHKPEEAIQAFEKARTTCPTDVAIGFNLGLALHQTGKKQQSLTVWTQVHEAFPDHVKTIANLAWSHFEEGNDHKAHLLASEGFSKHPGNLSLAHTKLFALFRRGNYLEAYDWIMRMQVQEHEEPGTGLKGERIQSWREMAAGYVAETLWRQFRQGERMEALRQSINLLTKEYPGEAAFARTKDQLLVAFTDPEAEIPFPRALPHEAWAKTGDVDDQSAVLDNHIAALPALAAWQKRSDAYAVVVGVSHYKRIRAKHYADRDATNFHKLITRRGIFNDDADHMRLRINAAADLDTLRQDLEWLIRQGQNNPNAALLFFFSGLGVPSGNDALLLPANSQLDHLDTSHAVSLSWLQGALGRLPNKEVAVLLDTCFNNTPECAVQGKQSDASAPRALLTAGKSTAVAADKKGLPIHGSGQQGAFTWHLLKSMLGEGDGFPVGKKDGWVDLSEAFAHLKVGLAQNKPPADPILSVPTQMRLTRTGGEL</sequence>
<feature type="chain" id="PRO_5046061523" description="Peptidase C14 caspase catalytic subunit p20" evidence="1">
    <location>
        <begin position="22"/>
        <end position="524"/>
    </location>
</feature>
<evidence type="ECO:0000313" key="3">
    <source>
        <dbReference type="Proteomes" id="UP001628193"/>
    </source>
</evidence>